<evidence type="ECO:0000313" key="3">
    <source>
        <dbReference type="Proteomes" id="UP000018211"/>
    </source>
</evidence>
<protein>
    <submittedName>
        <fullName evidence="2">Uncharacterized protein</fullName>
    </submittedName>
</protein>
<sequence>MGWLLNFNKLALLCLVGFVPSYGLHSFGDYEITIKESIVFDSFSSQFKFNNIVKPMFLSSGIFLLASTSAFYSQAQVDPVSYAEQYCKTHISQSSSVNNFPHNHCIAHAKDKLSAMQSLHTKYLSIPRHVSIDHVAAEIVAKRFYGVEIPSEQQIQDVLETQYEYFFDEQSSSPGSPTGSAAPDDKGPISQGHATLVQLYKKDILPYLDWKNGNSPLGFGLVTIPSIPLHIRENLYTFTSSGQYPELQTEFDKKFNEFLASPEFSNIAFDTLKQQFVDEVNQLLQEDKIDVWDLENLLGLQRGHQSLYDKHPDANLISWTLYGPAKDNIHHISWHRLFEFGGHPAESADGITIPESYRGKRIESRYLARLYQMYFDVYRQLNDDTVVNQYEFTSSLWKRALAHIPILGGIVDGVWDLADGHTNQGIFEILHGALQVADIVTGFPVAEVELAGEGLFRYSIGEHDQGREMMISAGLGALDLGTGAPIFATVQGIRGAVTNNKDLIFDAVVMGTFYQVAHLRGKMHEQANEVYTGVRTPEAFYDVQAAEAIEMQTLYKPVQEINTGQPQVDADTFNTHLRKLTTPEANIEPNGEYARFDGVRHKFVRVRHQGEVYIFPAREISVAGRPKLEMNNNPGYEFFPLDIEGEFYGITRHGLKGGMNKFLDSYVEHVTAMGSQDALDYPSRVQIEDNVSLGIRDSYRRLIDRYTADSIERTVHEALHLSETFQHAISFSKQRNYDPLESILYESEYELTDAAEDTFGSLRNVTAEHVLGVNDPQNSPIYVHMQFAETPDGTPLIKVGAAPAPDTPRYEHWQLGLIHEIMHVLTDAKDPSSASENRLGPTELLARKVMAEMGKNNIPDFANYFQPEREAWIKQRDHLALVDLIERVPDRAALMKRIDKVAKQRGTAKQLIQTDQYPPAPLLQP</sequence>
<evidence type="ECO:0000256" key="1">
    <source>
        <dbReference type="SAM" id="MobiDB-lite"/>
    </source>
</evidence>
<evidence type="ECO:0000313" key="2">
    <source>
        <dbReference type="EMBL" id="CCO49736.1"/>
    </source>
</evidence>
<comment type="caution">
    <text evidence="2">The sequence shown here is derived from an EMBL/GenBank/DDBJ whole genome shotgun (WGS) entry which is preliminary data.</text>
</comment>
<accession>A0AAV2VYH3</accession>
<dbReference type="AlphaFoldDB" id="A0AAV2VYH3"/>
<name>A0AAV2VYH3_9VIBR</name>
<feature type="region of interest" description="Disordered" evidence="1">
    <location>
        <begin position="169"/>
        <end position="188"/>
    </location>
</feature>
<proteinExistence type="predicted"/>
<reference evidence="2 3" key="1">
    <citation type="journal article" date="2013" name="ISME J.">
        <title>Comparative genomics of pathogenic lineages of Vibrio nigripulchritudo identifies virulence-associated traits.</title>
        <authorList>
            <person name="Goudenege D."/>
            <person name="Labreuche Y."/>
            <person name="Krin E."/>
            <person name="Ansquer D."/>
            <person name="Mangenot S."/>
            <person name="Calteau A."/>
            <person name="Medigue C."/>
            <person name="Mazel D."/>
            <person name="Polz M.F."/>
            <person name="Le Roux F."/>
        </authorList>
    </citation>
    <scope>NUCLEOTIDE SEQUENCE [LARGE SCALE GENOMIC DNA]</scope>
    <source>
        <strain evidence="2 3">SOn1</strain>
    </source>
</reference>
<organism evidence="2 3">
    <name type="scientific">Vibrio nigripulchritudo SOn1</name>
    <dbReference type="NCBI Taxonomy" id="1238450"/>
    <lineage>
        <taxon>Bacteria</taxon>
        <taxon>Pseudomonadati</taxon>
        <taxon>Pseudomonadota</taxon>
        <taxon>Gammaproteobacteria</taxon>
        <taxon>Vibrionales</taxon>
        <taxon>Vibrionaceae</taxon>
        <taxon>Vibrio</taxon>
    </lineage>
</organism>
<dbReference type="InterPro" id="IPR025208">
    <property type="entry name" value="Peptidase_M85"/>
</dbReference>
<dbReference type="Proteomes" id="UP000018211">
    <property type="component" value="Unassembled WGS sequence"/>
</dbReference>
<gene>
    <name evidence="2" type="ORF">VIBNISOn1_890005</name>
</gene>
<feature type="compositionally biased region" description="Low complexity" evidence="1">
    <location>
        <begin position="171"/>
        <end position="182"/>
    </location>
</feature>
<feature type="region of interest" description="Disordered" evidence="1">
    <location>
        <begin position="905"/>
        <end position="925"/>
    </location>
</feature>
<dbReference type="Pfam" id="PF13678">
    <property type="entry name" value="Peptidase_M85"/>
    <property type="match status" value="1"/>
</dbReference>
<dbReference type="EMBL" id="CAOF01000185">
    <property type="protein sequence ID" value="CCO49736.1"/>
    <property type="molecule type" value="Genomic_DNA"/>
</dbReference>